<comment type="similarity">
    <text evidence="1 3">Belongs to the enoyl-CoA hydratase/isomerase family.</text>
</comment>
<evidence type="ECO:0000256" key="1">
    <source>
        <dbReference type="ARBA" id="ARBA00005254"/>
    </source>
</evidence>
<dbReference type="Gene3D" id="3.90.226.10">
    <property type="entry name" value="2-enoyl-CoA Hydratase, Chain A, domain 1"/>
    <property type="match status" value="1"/>
</dbReference>
<dbReference type="InterPro" id="IPR018376">
    <property type="entry name" value="Enoyl-CoA_hyd/isom_CS"/>
</dbReference>
<organism evidence="4 5">
    <name type="scientific">Bacillus salacetis</name>
    <dbReference type="NCBI Taxonomy" id="2315464"/>
    <lineage>
        <taxon>Bacteria</taxon>
        <taxon>Bacillati</taxon>
        <taxon>Bacillota</taxon>
        <taxon>Bacilli</taxon>
        <taxon>Bacillales</taxon>
        <taxon>Bacillaceae</taxon>
        <taxon>Bacillus</taxon>
    </lineage>
</organism>
<gene>
    <name evidence="4" type="ORF">D3H55_11480</name>
</gene>
<protein>
    <submittedName>
        <fullName evidence="4">Enoyl-CoA hydratase</fullName>
        <ecNumber evidence="4">4.2.1.17</ecNumber>
    </submittedName>
</protein>
<evidence type="ECO:0000313" key="4">
    <source>
        <dbReference type="EMBL" id="RIW33274.1"/>
    </source>
</evidence>
<dbReference type="Proteomes" id="UP000265801">
    <property type="component" value="Unassembled WGS sequence"/>
</dbReference>
<dbReference type="FunFam" id="3.90.226.10:FF:000009">
    <property type="entry name" value="Carnitinyl-CoA dehydratase"/>
    <property type="match status" value="1"/>
</dbReference>
<reference evidence="4 5" key="1">
    <citation type="submission" date="2018-09" db="EMBL/GenBank/DDBJ databases">
        <title>Bacillus saliacetes sp. nov., isolated from Thai shrimp paste (Ka-pi).</title>
        <authorList>
            <person name="Daroonpunt R."/>
            <person name="Tanasupawat S."/>
            <person name="Yiamsombut S."/>
        </authorList>
    </citation>
    <scope>NUCLEOTIDE SEQUENCE [LARGE SCALE GENOMIC DNA]</scope>
    <source>
        <strain evidence="4 5">SKP7-4</strain>
    </source>
</reference>
<dbReference type="GO" id="GO:0006635">
    <property type="term" value="P:fatty acid beta-oxidation"/>
    <property type="evidence" value="ECO:0007669"/>
    <property type="project" value="TreeGrafter"/>
</dbReference>
<sequence>MNRTFEYINAGMENGIGFVELNRPKVLNAINRQMVSEILSAFEQFDRDSEVKVILLSGKGRAFAAGADIDEMANDSAIDFELLNQFTDWDRIAVVKKPIIGAVQGFALGGGFEMALCCDMLFASDDAEFGFPEVNLAVMPGAGGTQRLTKLIGKTRAMEWLMTGDRMSAKEAQRLGIINRVVARELLMEETKKFAARLAKQPPLSLRLIKESVHKAVDYSLYEGMQYERKNFSLLFASEDQKEGMNAFIEKRKPDYKGK</sequence>
<dbReference type="InterPro" id="IPR014748">
    <property type="entry name" value="Enoyl-CoA_hydra_C"/>
</dbReference>
<name>A0A3A1QXD2_9BACI</name>
<dbReference type="PROSITE" id="PS00166">
    <property type="entry name" value="ENOYL_COA_HYDRATASE"/>
    <property type="match status" value="1"/>
</dbReference>
<keyword evidence="5" id="KW-1185">Reference proteome</keyword>
<dbReference type="InterPro" id="IPR029045">
    <property type="entry name" value="ClpP/crotonase-like_dom_sf"/>
</dbReference>
<dbReference type="EC" id="4.2.1.17" evidence="4"/>
<dbReference type="AlphaFoldDB" id="A0A3A1QXD2"/>
<evidence type="ECO:0000313" key="5">
    <source>
        <dbReference type="Proteomes" id="UP000265801"/>
    </source>
</evidence>
<evidence type="ECO:0000256" key="3">
    <source>
        <dbReference type="RuleBase" id="RU003707"/>
    </source>
</evidence>
<evidence type="ECO:0000256" key="2">
    <source>
        <dbReference type="ARBA" id="ARBA00023239"/>
    </source>
</evidence>
<dbReference type="Pfam" id="PF00378">
    <property type="entry name" value="ECH_1"/>
    <property type="match status" value="1"/>
</dbReference>
<keyword evidence="2 4" id="KW-0456">Lyase</keyword>
<proteinExistence type="inferred from homology"/>
<dbReference type="GO" id="GO:0004300">
    <property type="term" value="F:enoyl-CoA hydratase activity"/>
    <property type="evidence" value="ECO:0007669"/>
    <property type="project" value="UniProtKB-EC"/>
</dbReference>
<dbReference type="InterPro" id="IPR001753">
    <property type="entry name" value="Enoyl-CoA_hydra/iso"/>
</dbReference>
<dbReference type="Gene3D" id="1.10.12.10">
    <property type="entry name" value="Lyase 2-enoyl-coa Hydratase, Chain A, domain 2"/>
    <property type="match status" value="1"/>
</dbReference>
<dbReference type="CDD" id="cd06558">
    <property type="entry name" value="crotonase-like"/>
    <property type="match status" value="1"/>
</dbReference>
<dbReference type="PANTHER" id="PTHR11941:SF54">
    <property type="entry name" value="ENOYL-COA HYDRATASE, MITOCHONDRIAL"/>
    <property type="match status" value="1"/>
</dbReference>
<dbReference type="SUPFAM" id="SSF52096">
    <property type="entry name" value="ClpP/crotonase"/>
    <property type="match status" value="1"/>
</dbReference>
<comment type="caution">
    <text evidence="4">The sequence shown here is derived from an EMBL/GenBank/DDBJ whole genome shotgun (WGS) entry which is preliminary data.</text>
</comment>
<dbReference type="RefSeq" id="WP_119547061.1">
    <property type="nucleotide sequence ID" value="NZ_QXIR01000014.1"/>
</dbReference>
<accession>A0A3A1QXD2</accession>
<dbReference type="OrthoDB" id="9775794at2"/>
<dbReference type="FunFam" id="1.10.12.10:FF:000001">
    <property type="entry name" value="Probable enoyl-CoA hydratase, mitochondrial"/>
    <property type="match status" value="1"/>
</dbReference>
<dbReference type="PANTHER" id="PTHR11941">
    <property type="entry name" value="ENOYL-COA HYDRATASE-RELATED"/>
    <property type="match status" value="1"/>
</dbReference>
<dbReference type="EMBL" id="QXIR01000014">
    <property type="protein sequence ID" value="RIW33274.1"/>
    <property type="molecule type" value="Genomic_DNA"/>
</dbReference>